<name>A0ABU9MWX4_9GAMM</name>
<organism evidence="1 2">
    <name type="scientific">Pseudoalteromonas qingdaonensis</name>
    <dbReference type="NCBI Taxonomy" id="3131913"/>
    <lineage>
        <taxon>Bacteria</taxon>
        <taxon>Pseudomonadati</taxon>
        <taxon>Pseudomonadota</taxon>
        <taxon>Gammaproteobacteria</taxon>
        <taxon>Alteromonadales</taxon>
        <taxon>Pseudoalteromonadaceae</taxon>
        <taxon>Pseudoalteromonas</taxon>
    </lineage>
</organism>
<accession>A0ABU9MWX4</accession>
<dbReference type="RefSeq" id="WP_342675453.1">
    <property type="nucleotide sequence ID" value="NZ_JBCGCU010000001.1"/>
</dbReference>
<comment type="caution">
    <text evidence="1">The sequence shown here is derived from an EMBL/GenBank/DDBJ whole genome shotgun (WGS) entry which is preliminary data.</text>
</comment>
<evidence type="ECO:0008006" key="3">
    <source>
        <dbReference type="Google" id="ProtNLM"/>
    </source>
</evidence>
<proteinExistence type="predicted"/>
<gene>
    <name evidence="1" type="ORF">WCN91_00355</name>
</gene>
<reference evidence="1 2" key="1">
    <citation type="submission" date="2024-03" db="EMBL/GenBank/DDBJ databases">
        <title>Pseudoalteromonas qingdaonensis sp. nov., isolated from the intestines of marine benthic organisms.</title>
        <authorList>
            <person name="Lin X."/>
            <person name="Fang S."/>
            <person name="Hu X."/>
        </authorList>
    </citation>
    <scope>NUCLEOTIDE SEQUENCE [LARGE SCALE GENOMIC DNA]</scope>
    <source>
        <strain evidence="1 2">YIC-827</strain>
    </source>
</reference>
<protein>
    <recommendedName>
        <fullName evidence="3">DUF945 domain-containing protein</fullName>
    </recommendedName>
</protein>
<dbReference type="Proteomes" id="UP001447008">
    <property type="component" value="Unassembled WGS sequence"/>
</dbReference>
<keyword evidence="2" id="KW-1185">Reference proteome</keyword>
<dbReference type="EMBL" id="JBCGCU010000001">
    <property type="protein sequence ID" value="MEM0513903.1"/>
    <property type="molecule type" value="Genomic_DNA"/>
</dbReference>
<evidence type="ECO:0000313" key="2">
    <source>
        <dbReference type="Proteomes" id="UP001447008"/>
    </source>
</evidence>
<evidence type="ECO:0000313" key="1">
    <source>
        <dbReference type="EMBL" id="MEM0513903.1"/>
    </source>
</evidence>
<sequence length="302" mass="33513">MKRLLIVAGLGVMTFGGYSYANYYVSKEARKDVDDYLLQLQAQTGLDVRYKEISSNFFNQSLALNTVALKGPDGVQFADIGSIELAGFYPVQPSDHTRMAIKDMTFMGPMVVNIQELEGERINVVSEFNYSAANGDADAKTVINAGKLADVELRFAMTNSQALMGLHQQFEELDKKGRGNLQQQLALQSQLMTAMTEVVPKSFSFKLDNNGKLKDLIQRVVAEQGMTYEQFQQQMQQHINMSPTPQGLRDAALGFIEGTEQFKVSMALPEGTTVAQVNEQMMSLMGQPEELAKYFNLKASGK</sequence>